<evidence type="ECO:0000313" key="1">
    <source>
        <dbReference type="EMBL" id="MBH1932609.1"/>
    </source>
</evidence>
<reference evidence="1 4" key="2">
    <citation type="submission" date="2020-11" db="EMBL/GenBank/DDBJ databases">
        <title>Enhanced detection system for hospital associated transmission using whole genome sequencing surveillance.</title>
        <authorList>
            <person name="Harrison L.H."/>
            <person name="Van Tyne D."/>
            <person name="Marsh J.W."/>
            <person name="Griffith M.P."/>
            <person name="Snyder D.J."/>
            <person name="Cooper V.S."/>
            <person name="Mustapha M."/>
        </authorList>
    </citation>
    <scope>NUCLEOTIDE SEQUENCE [LARGE SCALE GENOMIC DNA]</scope>
    <source>
        <strain evidence="1 4">SER00230</strain>
    </source>
</reference>
<evidence type="ECO:0000313" key="2">
    <source>
        <dbReference type="EMBL" id="VEI66569.1"/>
    </source>
</evidence>
<evidence type="ECO:0000313" key="4">
    <source>
        <dbReference type="Proteomes" id="UP000624159"/>
    </source>
</evidence>
<dbReference type="RefSeq" id="WP_126531623.1">
    <property type="nucleotide sequence ID" value="NZ_JADULK010000020.1"/>
</dbReference>
<dbReference type="EMBL" id="JADULK010000020">
    <property type="protein sequence ID" value="MBH1932609.1"/>
    <property type="molecule type" value="Genomic_DNA"/>
</dbReference>
<dbReference type="GO" id="GO:0006508">
    <property type="term" value="P:proteolysis"/>
    <property type="evidence" value="ECO:0007669"/>
    <property type="project" value="UniProtKB-KW"/>
</dbReference>
<keyword evidence="2" id="KW-0378">Hydrolase</keyword>
<dbReference type="AlphaFoldDB" id="A0A3S5F1U8"/>
<evidence type="ECO:0000313" key="3">
    <source>
        <dbReference type="Proteomes" id="UP000281904"/>
    </source>
</evidence>
<keyword evidence="2" id="KW-0645">Protease</keyword>
<dbReference type="EMBL" id="LR134493">
    <property type="protein sequence ID" value="VEI66569.1"/>
    <property type="molecule type" value="Genomic_DNA"/>
</dbReference>
<protein>
    <submittedName>
        <fullName evidence="2">ABC-type protease/lipase transport system, ATPase and permease components</fullName>
    </submittedName>
    <submittedName>
        <fullName evidence="1">DUF4214 domain-containing protein</fullName>
    </submittedName>
</protein>
<name>A0A3S5F1U8_SERRU</name>
<proteinExistence type="predicted"/>
<organism evidence="2 3">
    <name type="scientific">Serratia rubidaea</name>
    <name type="common">Serratia marinorubra</name>
    <dbReference type="NCBI Taxonomy" id="61652"/>
    <lineage>
        <taxon>Bacteria</taxon>
        <taxon>Pseudomonadati</taxon>
        <taxon>Pseudomonadota</taxon>
        <taxon>Gammaproteobacteria</taxon>
        <taxon>Enterobacterales</taxon>
        <taxon>Yersiniaceae</taxon>
        <taxon>Serratia</taxon>
    </lineage>
</organism>
<dbReference type="Gene3D" id="1.10.3130.20">
    <property type="entry name" value="Phycobilisome linker domain"/>
    <property type="match status" value="1"/>
</dbReference>
<dbReference type="GO" id="GO:0008233">
    <property type="term" value="F:peptidase activity"/>
    <property type="evidence" value="ECO:0007669"/>
    <property type="project" value="UniProtKB-KW"/>
</dbReference>
<gene>
    <name evidence="1" type="ORF">I5U13_23405</name>
    <name evidence="2" type="ORF">NCTC10036_02698</name>
</gene>
<dbReference type="Proteomes" id="UP000281904">
    <property type="component" value="Chromosome"/>
</dbReference>
<reference evidence="2 3" key="1">
    <citation type="submission" date="2018-12" db="EMBL/GenBank/DDBJ databases">
        <authorList>
            <consortium name="Pathogen Informatics"/>
        </authorList>
    </citation>
    <scope>NUCLEOTIDE SEQUENCE [LARGE SCALE GENOMIC DNA]</scope>
    <source>
        <strain evidence="2 3">NCTC10036</strain>
    </source>
</reference>
<dbReference type="InterPro" id="IPR038255">
    <property type="entry name" value="PBS_linker_sf"/>
</dbReference>
<keyword evidence="4" id="KW-1185">Reference proteome</keyword>
<sequence length="876" mass="88908">MASLPSQQQVAAIYYAITGNNSPTSTAFNYHSNLLENGEKTTANLAADFLNSAQGQNLYAGKSSEQIISQVFSHVYGTSPSSAQVTALLNGNSTAQAISTLVNNLLNYDGFDSTTLARQATFENNVDNLIYHNADQLPGLDYQEQAMSIALATMDRGLFSQSLEAWSQTLAAGGSQAGLIAAKLSSPELQRTIGNLDGAELVKQIYTTVHGTAPSAEQIAAYSAQPNKQSIIEAIINNLRDSTSTNANTATQQHAFEARIGENLLYKTTATLGVAEKGGNATGTINTQAHHQLSNAETAVLKHALLNADKAGSVNLKFADSLNNLTINGNAAATVNLSDNGANSGVNIGVNNGNIKLNASSGNDIVNVSSSANIANGTGTFNLGNGNDSLLWAGNATTGGNSVSSQISANGGSGTDTISANFITKSVATTSNILGIRSSTITSNADKFINFEKIDLAGYVGKSSGTLNGQAVATGSHTFDFGLLNGTATVEGTSGGSVTQGAKATNLGSLGFELSGKADNVKVINAAGGEAAALTVTGNAGASSNLEIGLRQNATNKFDINFNATSSKDIDAGSLSLSSSSSALGGTSLTNVNIASGGKGDFSNILDLVGTNSQVQTLKVTGDHNLDLTLGSGYSNVRTIDASSNTGGINLDSAHGGTGDGILVQLLNILPLSSVTTALLTPLLNTLGLNGYQMKVTGTGADDTFSVAANTTVTGGAGHNTYELKSTTTKAGITITDFNSAKDSIVDTTSGVHLSGAAGSSVADYGVRSSDVMDGILGSLVGGLTNGVVGLLGGILGLGNSNSLTSKVGIASVAFDGGKDASYVIIDNNDNGTLDNSDSVIYLTNQNHQSLINSLHYTDVSVNGVASAAPADLTIA</sequence>
<dbReference type="Proteomes" id="UP000624159">
    <property type="component" value="Unassembled WGS sequence"/>
</dbReference>
<accession>A0A3S5F1U8</accession>